<dbReference type="InterPro" id="IPR017941">
    <property type="entry name" value="Rieske_2Fe-2S"/>
</dbReference>
<keyword evidence="3" id="KW-0408">Iron</keyword>
<organism evidence="6 7">
    <name type="scientific">Aromatoleum petrolei</name>
    <dbReference type="NCBI Taxonomy" id="76116"/>
    <lineage>
        <taxon>Bacteria</taxon>
        <taxon>Pseudomonadati</taxon>
        <taxon>Pseudomonadota</taxon>
        <taxon>Betaproteobacteria</taxon>
        <taxon>Rhodocyclales</taxon>
        <taxon>Rhodocyclaceae</taxon>
        <taxon>Aromatoleum</taxon>
    </lineage>
</organism>
<dbReference type="InterPro" id="IPR036922">
    <property type="entry name" value="Rieske_2Fe-2S_sf"/>
</dbReference>
<evidence type="ECO:0000256" key="1">
    <source>
        <dbReference type="ARBA" id="ARBA00022714"/>
    </source>
</evidence>
<keyword evidence="2" id="KW-0479">Metal-binding</keyword>
<dbReference type="PANTHER" id="PTHR21496">
    <property type="entry name" value="FERREDOXIN-RELATED"/>
    <property type="match status" value="1"/>
</dbReference>
<evidence type="ECO:0000256" key="3">
    <source>
        <dbReference type="ARBA" id="ARBA00023004"/>
    </source>
</evidence>
<dbReference type="RefSeq" id="WP_169208486.1">
    <property type="nucleotide sequence ID" value="NZ_CP059560.1"/>
</dbReference>
<evidence type="ECO:0000313" key="7">
    <source>
        <dbReference type="Proteomes" id="UP000652074"/>
    </source>
</evidence>
<proteinExistence type="predicted"/>
<evidence type="ECO:0000256" key="4">
    <source>
        <dbReference type="ARBA" id="ARBA00023014"/>
    </source>
</evidence>
<keyword evidence="7" id="KW-1185">Reference proteome</keyword>
<dbReference type="EMBL" id="WTVR01000068">
    <property type="protein sequence ID" value="NMF91161.1"/>
    <property type="molecule type" value="Genomic_DNA"/>
</dbReference>
<protein>
    <submittedName>
        <fullName evidence="6">Rieske 2Fe-2S domain-containing protein</fullName>
    </submittedName>
</protein>
<feature type="domain" description="Rieske" evidence="5">
    <location>
        <begin position="4"/>
        <end position="98"/>
    </location>
</feature>
<evidence type="ECO:0000313" key="6">
    <source>
        <dbReference type="EMBL" id="NMF91161.1"/>
    </source>
</evidence>
<dbReference type="PANTHER" id="PTHR21496:SF23">
    <property type="entry name" value="3-PHENYLPROPIONATE_CINNAMIC ACID DIOXYGENASE FERREDOXIN SUBUNIT"/>
    <property type="match status" value="1"/>
</dbReference>
<dbReference type="Proteomes" id="UP000652074">
    <property type="component" value="Unassembled WGS sequence"/>
</dbReference>
<evidence type="ECO:0000259" key="5">
    <source>
        <dbReference type="PROSITE" id="PS51296"/>
    </source>
</evidence>
<dbReference type="PROSITE" id="PS51296">
    <property type="entry name" value="RIESKE"/>
    <property type="match status" value="1"/>
</dbReference>
<gene>
    <name evidence="6" type="ORF">GPA26_22110</name>
</gene>
<reference evidence="6 7" key="1">
    <citation type="submission" date="2019-12" db="EMBL/GenBank/DDBJ databases">
        <title>Comparative genomics gives insights into the taxonomy of the Azoarcus-Aromatoleum group and reveals separate origins of nif in the plant-associated Azoarcus and non-plant-associated Aromatoleum sub-groups.</title>
        <authorList>
            <person name="Lafos M."/>
            <person name="Maluk M."/>
            <person name="Batista M."/>
            <person name="Junghare M."/>
            <person name="Carmona M."/>
            <person name="Faoro H."/>
            <person name="Cruz L.M."/>
            <person name="Battistoni F."/>
            <person name="De Souza E."/>
            <person name="Pedrosa F."/>
            <person name="Chen W.-M."/>
            <person name="Poole P.S."/>
            <person name="Dixon R.A."/>
            <person name="James E.K."/>
        </authorList>
    </citation>
    <scope>NUCLEOTIDE SEQUENCE [LARGE SCALE GENOMIC DNA]</scope>
    <source>
        <strain evidence="6 7">ToN1</strain>
    </source>
</reference>
<keyword evidence="1" id="KW-0001">2Fe-2S</keyword>
<dbReference type="SUPFAM" id="SSF50022">
    <property type="entry name" value="ISP domain"/>
    <property type="match status" value="1"/>
</dbReference>
<comment type="caution">
    <text evidence="6">The sequence shown here is derived from an EMBL/GenBank/DDBJ whole genome shotgun (WGS) entry which is preliminary data.</text>
</comment>
<accession>A0ABX1MVA8</accession>
<sequence>MQYVDVCAVENIAPGDSLAVRAGGRDLALFNVDGVVHAIENACRHAGAALAGGKLCGRIVACPAHGWKYDVTTGALLVAPEISVQKYPVEIVDGRVRVAPDSAA</sequence>
<evidence type="ECO:0000256" key="2">
    <source>
        <dbReference type="ARBA" id="ARBA00022723"/>
    </source>
</evidence>
<keyword evidence="4" id="KW-0411">Iron-sulfur</keyword>
<name>A0ABX1MVA8_9RHOO</name>
<dbReference type="Pfam" id="PF00355">
    <property type="entry name" value="Rieske"/>
    <property type="match status" value="1"/>
</dbReference>
<dbReference type="Gene3D" id="2.102.10.10">
    <property type="entry name" value="Rieske [2Fe-2S] iron-sulphur domain"/>
    <property type="match status" value="1"/>
</dbReference>